<feature type="binding site" evidence="6">
    <location>
        <position position="101"/>
    </location>
    <ligand>
        <name>Zn(2+)</name>
        <dbReference type="ChEBI" id="CHEBI:29105"/>
    </ligand>
</feature>
<dbReference type="GO" id="GO:0043590">
    <property type="term" value="C:bacterial nucleoid"/>
    <property type="evidence" value="ECO:0007669"/>
    <property type="project" value="UniProtKB-UniRule"/>
</dbReference>
<dbReference type="GO" id="GO:0006260">
    <property type="term" value="P:DNA replication"/>
    <property type="evidence" value="ECO:0007669"/>
    <property type="project" value="UniProtKB-KW"/>
</dbReference>
<evidence type="ECO:0000256" key="6">
    <source>
        <dbReference type="HAMAP-Rule" id="MF_01159"/>
    </source>
</evidence>
<feature type="binding site" evidence="6">
    <location>
        <position position="98"/>
    </location>
    <ligand>
        <name>Zn(2+)</name>
        <dbReference type="ChEBI" id="CHEBI:29105"/>
    </ligand>
</feature>
<keyword evidence="7" id="KW-0175">Coiled coil</keyword>
<dbReference type="KEGG" id="saco:SAME_00597"/>
<keyword evidence="1 6" id="KW-0963">Cytoplasm</keyword>
<comment type="function">
    <text evidence="6">Involved in control of chromosome replication initiation. Inhibits the cooperative binding of DnaA to the oriC region, thus negatively regulating initiation of chromosome replication. Inhibits the ability of DnaA-ATP to form a helix on DNA; does not disassemble preformed DnaA-DNA helices. Decreases the residence time of DnaA on the chromosome at its binding sites (oriC, replication forks and promoter-binding sites). Tethers DnaA to the replication machinery via the DNA polymerase beta sliding clamp subunit (dnaN). Associates with oriC and other DnaA targets on the chromosome in a DnaA-dependent manner.</text>
</comment>
<comment type="similarity">
    <text evidence="6">Belongs to the YabA family.</text>
</comment>
<feature type="binding site" evidence="6">
    <location>
        <position position="84"/>
    </location>
    <ligand>
        <name>Zn(2+)</name>
        <dbReference type="ChEBI" id="CHEBI:29105"/>
    </ligand>
</feature>
<dbReference type="GO" id="GO:0016301">
    <property type="term" value="F:kinase activity"/>
    <property type="evidence" value="ECO:0007669"/>
    <property type="project" value="InterPro"/>
</dbReference>
<keyword evidence="4 6" id="KW-0862">Zinc</keyword>
<keyword evidence="5 6" id="KW-0236">DNA replication inhibitor</keyword>
<evidence type="ECO:0000256" key="4">
    <source>
        <dbReference type="ARBA" id="ARBA00022833"/>
    </source>
</evidence>
<evidence type="ECO:0000256" key="1">
    <source>
        <dbReference type="ARBA" id="ARBA00022490"/>
    </source>
</evidence>
<dbReference type="GO" id="GO:0008270">
    <property type="term" value="F:zinc ion binding"/>
    <property type="evidence" value="ECO:0007669"/>
    <property type="project" value="UniProtKB-UniRule"/>
</dbReference>
<comment type="cofactor">
    <cofactor evidence="6">
        <name>Zn(2+)</name>
        <dbReference type="ChEBI" id="CHEBI:29105"/>
    </cofactor>
    <text evidence="6">Binds 1 zinc ion per subunit.</text>
</comment>
<dbReference type="AlphaFoldDB" id="A0A239WQI8"/>
<keyword evidence="2 6" id="KW-0235">DNA replication</keyword>
<reference evidence="8 9" key="1">
    <citation type="submission" date="2017-06" db="EMBL/GenBank/DDBJ databases">
        <authorList>
            <consortium name="Pathogen Informatics"/>
        </authorList>
    </citation>
    <scope>NUCLEOTIDE SEQUENCE [LARGE SCALE GENOMIC DNA]</scope>
    <source>
        <strain evidence="8 9">NCTC11291</strain>
    </source>
</reference>
<dbReference type="HAMAP" id="MF_01159">
    <property type="entry name" value="YabA"/>
    <property type="match status" value="1"/>
</dbReference>
<evidence type="ECO:0000313" key="9">
    <source>
        <dbReference type="Proteomes" id="UP000215144"/>
    </source>
</evidence>
<proteinExistence type="inferred from homology"/>
<comment type="subunit">
    <text evidence="6">Homotetramer. Interacts with both DnaA and DnaN, acting as a bridge between these two proteins.</text>
</comment>
<dbReference type="SUPFAM" id="SSF58026">
    <property type="entry name" value="Delta-sleep-inducing peptide immunoreactive peptide"/>
    <property type="match status" value="1"/>
</dbReference>
<organism evidence="8 9">
    <name type="scientific">Streptococcus acidominimus</name>
    <dbReference type="NCBI Taxonomy" id="1326"/>
    <lineage>
        <taxon>Bacteria</taxon>
        <taxon>Bacillati</taxon>
        <taxon>Bacillota</taxon>
        <taxon>Bacilli</taxon>
        <taxon>Lactobacillales</taxon>
        <taxon>Streptococcaceae</taxon>
        <taxon>Streptococcus</taxon>
    </lineage>
</organism>
<evidence type="ECO:0000256" key="3">
    <source>
        <dbReference type="ARBA" id="ARBA00022723"/>
    </source>
</evidence>
<comment type="subcellular location">
    <subcellularLocation>
        <location evidence="6">Cytoplasm</location>
        <location evidence="6">Nucleoid</location>
    </subcellularLocation>
    <text evidence="6">Localizes in tight foci, which correspond to the replisome at mid-cell throughout the cell cycle.</text>
</comment>
<dbReference type="Pfam" id="PF06156">
    <property type="entry name" value="YabA"/>
    <property type="match status" value="1"/>
</dbReference>
<dbReference type="PIRSF" id="PIRSF021439">
    <property type="entry name" value="DUF972"/>
    <property type="match status" value="1"/>
</dbReference>
<evidence type="ECO:0000256" key="7">
    <source>
        <dbReference type="SAM" id="Coils"/>
    </source>
</evidence>
<dbReference type="EMBL" id="LT906454">
    <property type="protein sequence ID" value="SNV36466.1"/>
    <property type="molecule type" value="Genomic_DNA"/>
</dbReference>
<keyword evidence="3 6" id="KW-0479">Metal-binding</keyword>
<evidence type="ECO:0000256" key="2">
    <source>
        <dbReference type="ARBA" id="ARBA00022705"/>
    </source>
</evidence>
<dbReference type="GO" id="GO:0008156">
    <property type="term" value="P:negative regulation of DNA replication"/>
    <property type="evidence" value="ECO:0007669"/>
    <property type="project" value="UniProtKB-UniRule"/>
</dbReference>
<gene>
    <name evidence="6 8" type="primary">yabA</name>
    <name evidence="8" type="ORF">SAMEA4504048_00597</name>
</gene>
<protein>
    <recommendedName>
        <fullName evidence="6">Replication initiation control protein YabA</fullName>
    </recommendedName>
</protein>
<feature type="coiled-coil region" evidence="7">
    <location>
        <begin position="19"/>
        <end position="60"/>
    </location>
</feature>
<evidence type="ECO:0000313" key="8">
    <source>
        <dbReference type="EMBL" id="SNV36466.1"/>
    </source>
</evidence>
<dbReference type="RefSeq" id="WP_017769807.1">
    <property type="nucleotide sequence ID" value="NZ_LT906454.1"/>
</dbReference>
<dbReference type="InterPro" id="IPR010377">
    <property type="entry name" value="YabA"/>
</dbReference>
<accession>A0A239WQI8</accession>
<feature type="binding site" evidence="6">
    <location>
        <position position="82"/>
    </location>
    <ligand>
        <name>Zn(2+)</name>
        <dbReference type="ChEBI" id="CHEBI:29105"/>
    </ligand>
</feature>
<dbReference type="GO" id="GO:0007165">
    <property type="term" value="P:signal transduction"/>
    <property type="evidence" value="ECO:0007669"/>
    <property type="project" value="InterPro"/>
</dbReference>
<name>A0A239WQI8_STRAI</name>
<dbReference type="Proteomes" id="UP000215144">
    <property type="component" value="Chromosome 1"/>
</dbReference>
<dbReference type="OrthoDB" id="2112130at2"/>
<sequence length="108" mass="12821">MVVPKKDLFDVFDGFSQNLMITLAEIEAIKKQVQDLVEENTQLRLENNKLRERLTQVSDNQSEKNHHQVKQHLDSIYEDGFHICTDFYGQRRENDESCAFCLELLYRE</sequence>
<dbReference type="NCBIfam" id="NF009640">
    <property type="entry name" value="PRK13169.1-1"/>
    <property type="match status" value="1"/>
</dbReference>
<evidence type="ECO:0000256" key="5">
    <source>
        <dbReference type="ARBA" id="ARBA00022880"/>
    </source>
</evidence>